<reference evidence="9" key="1">
    <citation type="submission" date="2018-05" db="EMBL/GenBank/DDBJ databases">
        <authorList>
            <person name="Lanie J.A."/>
            <person name="Ng W.-L."/>
            <person name="Kazmierczak K.M."/>
            <person name="Andrzejewski T.M."/>
            <person name="Davidsen T.M."/>
            <person name="Wayne K.J."/>
            <person name="Tettelin H."/>
            <person name="Glass J.I."/>
            <person name="Rusch D."/>
            <person name="Podicherti R."/>
            <person name="Tsui H.-C.T."/>
            <person name="Winkler M.E."/>
        </authorList>
    </citation>
    <scope>NUCLEOTIDE SEQUENCE</scope>
</reference>
<evidence type="ECO:0000313" key="9">
    <source>
        <dbReference type="EMBL" id="SVA17408.1"/>
    </source>
</evidence>
<name>A0A381TPG6_9ZZZZ</name>
<keyword evidence="4 7" id="KW-0812">Transmembrane</keyword>
<keyword evidence="3" id="KW-1003">Cell membrane</keyword>
<evidence type="ECO:0000256" key="3">
    <source>
        <dbReference type="ARBA" id="ARBA00022475"/>
    </source>
</evidence>
<dbReference type="InterPro" id="IPR002898">
    <property type="entry name" value="MotA_ExbB_proton_chnl"/>
</dbReference>
<evidence type="ECO:0000256" key="1">
    <source>
        <dbReference type="ARBA" id="ARBA00004651"/>
    </source>
</evidence>
<dbReference type="PANTHER" id="PTHR30625">
    <property type="entry name" value="PROTEIN TOLQ"/>
    <property type="match status" value="1"/>
</dbReference>
<feature type="transmembrane region" description="Helical" evidence="7">
    <location>
        <begin position="6"/>
        <end position="33"/>
    </location>
</feature>
<feature type="domain" description="MotA/TolQ/ExbB proton channel" evidence="8">
    <location>
        <begin position="65"/>
        <end position="162"/>
    </location>
</feature>
<evidence type="ECO:0000259" key="8">
    <source>
        <dbReference type="Pfam" id="PF01618"/>
    </source>
</evidence>
<organism evidence="9">
    <name type="scientific">marine metagenome</name>
    <dbReference type="NCBI Taxonomy" id="408172"/>
    <lineage>
        <taxon>unclassified sequences</taxon>
        <taxon>metagenomes</taxon>
        <taxon>ecological metagenomes</taxon>
    </lineage>
</organism>
<dbReference type="GO" id="GO:0005886">
    <property type="term" value="C:plasma membrane"/>
    <property type="evidence" value="ECO:0007669"/>
    <property type="project" value="UniProtKB-SubCell"/>
</dbReference>
<sequence>VTDIYYAIVGFIELGGNVVYFIAATTFLMWTLLFERIWYFFFEHEAIVGGVVGKWNDRAERTSWSARAIRTSIISETRQLIRGSLPLILTCITLCPLLGLLGTVTGMISVFDAMASQGGNARSMAAGVSQATIPTMCGMIASLTGIMGSTFVRRKIDQETELLADHLTLEASGSAS</sequence>
<feature type="non-terminal residue" evidence="9">
    <location>
        <position position="1"/>
    </location>
</feature>
<accession>A0A381TPG6</accession>
<evidence type="ECO:0000256" key="2">
    <source>
        <dbReference type="ARBA" id="ARBA00010442"/>
    </source>
</evidence>
<protein>
    <recommendedName>
        <fullName evidence="8">MotA/TolQ/ExbB proton channel domain-containing protein</fullName>
    </recommendedName>
</protein>
<dbReference type="EMBL" id="UINC01004865">
    <property type="protein sequence ID" value="SVA17408.1"/>
    <property type="molecule type" value="Genomic_DNA"/>
</dbReference>
<proteinExistence type="inferred from homology"/>
<dbReference type="PANTHER" id="PTHR30625:SF18">
    <property type="entry name" value="TONB2 ENERGY TRANSDUCTION SYSTEM INNER MEMBRANE COMPONENT EXBB"/>
    <property type="match status" value="1"/>
</dbReference>
<evidence type="ECO:0000256" key="5">
    <source>
        <dbReference type="ARBA" id="ARBA00022989"/>
    </source>
</evidence>
<evidence type="ECO:0000256" key="4">
    <source>
        <dbReference type="ARBA" id="ARBA00022692"/>
    </source>
</evidence>
<comment type="subcellular location">
    <subcellularLocation>
        <location evidence="1">Cell membrane</location>
        <topology evidence="1">Multi-pass membrane protein</topology>
    </subcellularLocation>
</comment>
<dbReference type="Pfam" id="PF01618">
    <property type="entry name" value="MotA_ExbB"/>
    <property type="match status" value="1"/>
</dbReference>
<feature type="transmembrane region" description="Helical" evidence="7">
    <location>
        <begin position="131"/>
        <end position="152"/>
    </location>
</feature>
<feature type="transmembrane region" description="Helical" evidence="7">
    <location>
        <begin position="87"/>
        <end position="111"/>
    </location>
</feature>
<dbReference type="GO" id="GO:0017038">
    <property type="term" value="P:protein import"/>
    <property type="evidence" value="ECO:0007669"/>
    <property type="project" value="TreeGrafter"/>
</dbReference>
<dbReference type="AlphaFoldDB" id="A0A381TPG6"/>
<dbReference type="InterPro" id="IPR050790">
    <property type="entry name" value="ExbB/TolQ_transport"/>
</dbReference>
<gene>
    <name evidence="9" type="ORF">METZ01_LOCUS70262</name>
</gene>
<evidence type="ECO:0000256" key="6">
    <source>
        <dbReference type="ARBA" id="ARBA00023136"/>
    </source>
</evidence>
<keyword evidence="6 7" id="KW-0472">Membrane</keyword>
<comment type="similarity">
    <text evidence="2">Belongs to the ExbB/TolQ family.</text>
</comment>
<keyword evidence="5 7" id="KW-1133">Transmembrane helix</keyword>
<evidence type="ECO:0000256" key="7">
    <source>
        <dbReference type="SAM" id="Phobius"/>
    </source>
</evidence>